<comment type="caution">
    <text evidence="2">The sequence shown here is derived from an EMBL/GenBank/DDBJ whole genome shotgun (WGS) entry which is preliminary data.</text>
</comment>
<proteinExistence type="predicted"/>
<feature type="chain" id="PRO_5015424543" description="Lipoprotein" evidence="1">
    <location>
        <begin position="21"/>
        <end position="161"/>
    </location>
</feature>
<dbReference type="PROSITE" id="PS51257">
    <property type="entry name" value="PROKAR_LIPOPROTEIN"/>
    <property type="match status" value="1"/>
</dbReference>
<name>A0A2T0G5I0_STRAP</name>
<evidence type="ECO:0000256" key="1">
    <source>
        <dbReference type="SAM" id="SignalP"/>
    </source>
</evidence>
<feature type="signal peptide" evidence="1">
    <location>
        <begin position="1"/>
        <end position="20"/>
    </location>
</feature>
<dbReference type="Proteomes" id="UP000238573">
    <property type="component" value="Unassembled WGS sequence"/>
</dbReference>
<dbReference type="RefSeq" id="WP_003030091.1">
    <property type="nucleotide sequence ID" value="NZ_JAAUWB010000004.1"/>
</dbReference>
<evidence type="ECO:0000313" key="3">
    <source>
        <dbReference type="Proteomes" id="UP000238573"/>
    </source>
</evidence>
<accession>A0A2T0G5I0</accession>
<dbReference type="AlphaFoldDB" id="A0A2T0G5I0"/>
<gene>
    <name evidence="2" type="ORF">C6A27_03605</name>
</gene>
<evidence type="ECO:0008006" key="4">
    <source>
        <dbReference type="Google" id="ProtNLM"/>
    </source>
</evidence>
<evidence type="ECO:0000313" key="2">
    <source>
        <dbReference type="EMBL" id="PRT71311.1"/>
    </source>
</evidence>
<protein>
    <recommendedName>
        <fullName evidence="4">Lipoprotein</fullName>
    </recommendedName>
</protein>
<sequence>MKKKSLFSLLTLVVMLVALAACGSKVNKNGVPNILKDKYTGYSTSPGYDSSIFSEGGSELAFDKKENKITNLNTNESKYFKVFPKDKLNSKAKGVLVKHEEELKGKDYFVIAVDNDKKTITDNLLYGVVLSDGGNTIRIFEFESGAKAPNYLYDFTGKTNK</sequence>
<reference evidence="2 3" key="1">
    <citation type="journal article" date="1993" name="J. Dent. Res.">
        <title>The isolation and characterization of milleri group streptococci from dental periapical abscesses.</title>
        <authorList>
            <person name="Fisher L.E."/>
            <person name="Russell R.R."/>
        </authorList>
    </citation>
    <scope>NUCLEOTIDE SEQUENCE [LARGE SCALE GENOMIC DNA]</scope>
    <source>
        <strain evidence="2 3">OUP21</strain>
    </source>
</reference>
<organism evidence="2 3">
    <name type="scientific">Streptococcus anginosus</name>
    <dbReference type="NCBI Taxonomy" id="1328"/>
    <lineage>
        <taxon>Bacteria</taxon>
        <taxon>Bacillati</taxon>
        <taxon>Bacillota</taxon>
        <taxon>Bacilli</taxon>
        <taxon>Lactobacillales</taxon>
        <taxon>Streptococcaceae</taxon>
        <taxon>Streptococcus</taxon>
        <taxon>Streptococcus anginosus group</taxon>
    </lineage>
</organism>
<dbReference type="GeneID" id="57844668"/>
<dbReference type="EMBL" id="PVSZ01000008">
    <property type="protein sequence ID" value="PRT71311.1"/>
    <property type="molecule type" value="Genomic_DNA"/>
</dbReference>
<keyword evidence="1" id="KW-0732">Signal</keyword>